<name>A0A0A9BH97_ARUDO</name>
<sequence length="20" mass="2195">MRGTARRSNWPRGSAPPPPC</sequence>
<evidence type="ECO:0000313" key="2">
    <source>
        <dbReference type="EMBL" id="JAD62721.1"/>
    </source>
</evidence>
<feature type="region of interest" description="Disordered" evidence="1">
    <location>
        <begin position="1"/>
        <end position="20"/>
    </location>
</feature>
<evidence type="ECO:0000256" key="1">
    <source>
        <dbReference type="SAM" id="MobiDB-lite"/>
    </source>
</evidence>
<accession>A0A0A9BH97</accession>
<organism evidence="2">
    <name type="scientific">Arundo donax</name>
    <name type="common">Giant reed</name>
    <name type="synonym">Donax arundinaceus</name>
    <dbReference type="NCBI Taxonomy" id="35708"/>
    <lineage>
        <taxon>Eukaryota</taxon>
        <taxon>Viridiplantae</taxon>
        <taxon>Streptophyta</taxon>
        <taxon>Embryophyta</taxon>
        <taxon>Tracheophyta</taxon>
        <taxon>Spermatophyta</taxon>
        <taxon>Magnoliopsida</taxon>
        <taxon>Liliopsida</taxon>
        <taxon>Poales</taxon>
        <taxon>Poaceae</taxon>
        <taxon>PACMAD clade</taxon>
        <taxon>Arundinoideae</taxon>
        <taxon>Arundineae</taxon>
        <taxon>Arundo</taxon>
    </lineage>
</organism>
<dbReference type="EMBL" id="GBRH01235174">
    <property type="protein sequence ID" value="JAD62721.1"/>
    <property type="molecule type" value="Transcribed_RNA"/>
</dbReference>
<reference evidence="2" key="1">
    <citation type="submission" date="2014-09" db="EMBL/GenBank/DDBJ databases">
        <authorList>
            <person name="Magalhaes I.L.F."/>
            <person name="Oliveira U."/>
            <person name="Santos F.R."/>
            <person name="Vidigal T.H.D.A."/>
            <person name="Brescovit A.D."/>
            <person name="Santos A.J."/>
        </authorList>
    </citation>
    <scope>NUCLEOTIDE SEQUENCE</scope>
    <source>
        <tissue evidence="2">Shoot tissue taken approximately 20 cm above the soil surface</tissue>
    </source>
</reference>
<dbReference type="AlphaFoldDB" id="A0A0A9BH97"/>
<reference evidence="2" key="2">
    <citation type="journal article" date="2015" name="Data Brief">
        <title>Shoot transcriptome of the giant reed, Arundo donax.</title>
        <authorList>
            <person name="Barrero R.A."/>
            <person name="Guerrero F.D."/>
            <person name="Moolhuijzen P."/>
            <person name="Goolsby J.A."/>
            <person name="Tidwell J."/>
            <person name="Bellgard S.E."/>
            <person name="Bellgard M.I."/>
        </authorList>
    </citation>
    <scope>NUCLEOTIDE SEQUENCE</scope>
    <source>
        <tissue evidence="2">Shoot tissue taken approximately 20 cm above the soil surface</tissue>
    </source>
</reference>
<protein>
    <submittedName>
        <fullName evidence="2">Uncharacterized protein</fullName>
    </submittedName>
</protein>
<proteinExistence type="predicted"/>